<name>A0A9X2CP46_9FLAO</name>
<dbReference type="Proteomes" id="UP001139521">
    <property type="component" value="Unassembled WGS sequence"/>
</dbReference>
<gene>
    <name evidence="1" type="ORF">L1967_04795</name>
</gene>
<evidence type="ECO:0000313" key="2">
    <source>
        <dbReference type="Proteomes" id="UP001139521"/>
    </source>
</evidence>
<organism evidence="1 2">
    <name type="scientific">Zunongwangia pacifica</name>
    <dbReference type="NCBI Taxonomy" id="2911062"/>
    <lineage>
        <taxon>Bacteria</taxon>
        <taxon>Pseudomonadati</taxon>
        <taxon>Bacteroidota</taxon>
        <taxon>Flavobacteriia</taxon>
        <taxon>Flavobacteriales</taxon>
        <taxon>Flavobacteriaceae</taxon>
        <taxon>Zunongwangia</taxon>
    </lineage>
</organism>
<proteinExistence type="predicted"/>
<sequence>MKKVTLLFIISFLMSSCQQKELDANQIVSKAIEVSGGEKYDSAKISFTFRDKQYKSTRKNGQFQLERFQEDTLGNKITDIVTNSGFTRSRNNKELSLADSKASAYSNSVNSVHYFVQLPYGLGGDAVNKTLLGKDSIKGQEYYEIKVTFNQDGGGTDYEDEYLYWINTNTFTVDYLAYSYHVNKGGIRFRAAFNPRVVNGLRFVDYKNYAEDDLSTPLENLDELYEAGELELFSEIITEDVEVTVSE</sequence>
<reference evidence="1" key="1">
    <citation type="submission" date="2022-01" db="EMBL/GenBank/DDBJ databases">
        <title>Genome sequencing of Zunongwangia sp. M21534 genome.</title>
        <authorList>
            <person name="Chen Y."/>
            <person name="Dong C."/>
            <person name="Shao Z."/>
        </authorList>
    </citation>
    <scope>NUCLEOTIDE SEQUENCE</scope>
    <source>
        <strain evidence="1">MCCC M21534</strain>
    </source>
</reference>
<dbReference type="AlphaFoldDB" id="A0A9X2CP46"/>
<dbReference type="EMBL" id="JAKHSK010000005">
    <property type="protein sequence ID" value="MCL6217607.1"/>
    <property type="molecule type" value="Genomic_DNA"/>
</dbReference>
<comment type="caution">
    <text evidence="1">The sequence shown here is derived from an EMBL/GenBank/DDBJ whole genome shotgun (WGS) entry which is preliminary data.</text>
</comment>
<protein>
    <submittedName>
        <fullName evidence="1">Deoxyribose-phosphate aldolase</fullName>
    </submittedName>
</protein>
<dbReference type="PROSITE" id="PS51257">
    <property type="entry name" value="PROKAR_LIPOPROTEIN"/>
    <property type="match status" value="1"/>
</dbReference>
<dbReference type="Pfam" id="PF20113">
    <property type="entry name" value="DUF6503"/>
    <property type="match status" value="1"/>
</dbReference>
<evidence type="ECO:0000313" key="1">
    <source>
        <dbReference type="EMBL" id="MCL6217607.1"/>
    </source>
</evidence>
<accession>A0A9X2CP46</accession>
<dbReference type="InterPro" id="IPR045444">
    <property type="entry name" value="DUF6503"/>
</dbReference>
<keyword evidence="2" id="KW-1185">Reference proteome</keyword>
<dbReference type="RefSeq" id="WP_249600589.1">
    <property type="nucleotide sequence ID" value="NZ_JAKHSK010000005.1"/>
</dbReference>